<keyword evidence="1" id="KW-0732">Signal</keyword>
<organism evidence="2 3">
    <name type="scientific">Psychroserpens burtonensis</name>
    <dbReference type="NCBI Taxonomy" id="49278"/>
    <lineage>
        <taxon>Bacteria</taxon>
        <taxon>Pseudomonadati</taxon>
        <taxon>Bacteroidota</taxon>
        <taxon>Flavobacteriia</taxon>
        <taxon>Flavobacteriales</taxon>
        <taxon>Flavobacteriaceae</taxon>
        <taxon>Psychroserpens</taxon>
    </lineage>
</organism>
<dbReference type="OrthoDB" id="4535652at2"/>
<feature type="signal peptide" evidence="1">
    <location>
        <begin position="1"/>
        <end position="19"/>
    </location>
</feature>
<sequence length="684" mass="76813">MRKFLFCFPLFLSSFCVQAQNELDEQLSQIDTSSITSGILYERVSPFANLYNFNQSKKFNTASYSYLSQALSELYRASNKKSLISLEQLEQRLSHDEKDLVDLVILNTPFQILNYNEASPEKGGLLFNEATKTYTAISNKPSFYTLQATLVAPTKKAIKGQVARFRFKPELYIENGDNRIKNMQIDFGQGLLTTVINNYVLRATTINVYYSGASERIYNASITYKDGSQVITRGKIYFKQTANEGMSRLSPSCVIADTKTKNVPIIFAEEEYQGYNSDDPRIIPQAEYRVFYGDNQNASNLKLEKPLIILDGFDPGDKRRIQDCDCEDDLDCASDNITNGVFDAEEHKSIEEFQGYLEGSIKRNLLKQLRIQNYDVIVVNHPTYTTTNLDTGQDVEIDGGAYYIESNAMVLVALIKKVNQELVDNGVTDPIEAIVGPSMGGQISRYALSYMEKKFEETGDPEWKHNVKLWISVDSPHLGANIPLGVQSLVYRLGEELDNEDAKRFYDDELGSPAAKQQLIELFRDPINSSTTNQDNLNGRVAAQGYPSDDGSLFYRTYYNNLESNGLSGSHGYPQNLRKIAVVNGSLSGNKIVATPEGNVFDSYANSGQDVLSLDAFSRICIPLIVGSYCFDVRLARLGTQFMPNYANGHQEISFYKKGGDDWKRFYSNNINSRGNMDNVPGGF</sequence>
<reference evidence="2 3" key="1">
    <citation type="submission" date="2019-08" db="EMBL/GenBank/DDBJ databases">
        <title>Genome of Psychroserpens burtonensis ACAM 167.</title>
        <authorList>
            <person name="Bowman J.P."/>
        </authorList>
    </citation>
    <scope>NUCLEOTIDE SEQUENCE [LARGE SCALE GENOMIC DNA]</scope>
    <source>
        <strain evidence="2 3">ACAM 167</strain>
    </source>
</reference>
<dbReference type="Gene3D" id="3.40.50.1820">
    <property type="entry name" value="alpha/beta hydrolase"/>
    <property type="match status" value="1"/>
</dbReference>
<protein>
    <submittedName>
        <fullName evidence="2">ChaN family lipoprotein</fullName>
    </submittedName>
</protein>
<keyword evidence="3" id="KW-1185">Reference proteome</keyword>
<evidence type="ECO:0000313" key="2">
    <source>
        <dbReference type="EMBL" id="TXE18086.1"/>
    </source>
</evidence>
<dbReference type="SUPFAM" id="SSF53474">
    <property type="entry name" value="alpha/beta-Hydrolases"/>
    <property type="match status" value="1"/>
</dbReference>
<feature type="chain" id="PRO_5022730177" evidence="1">
    <location>
        <begin position="20"/>
        <end position="684"/>
    </location>
</feature>
<keyword evidence="2" id="KW-0449">Lipoprotein</keyword>
<dbReference type="EMBL" id="VOSB01000009">
    <property type="protein sequence ID" value="TXE18086.1"/>
    <property type="molecule type" value="Genomic_DNA"/>
</dbReference>
<evidence type="ECO:0000256" key="1">
    <source>
        <dbReference type="SAM" id="SignalP"/>
    </source>
</evidence>
<name>A0A5C7B7K1_9FLAO</name>
<dbReference type="InterPro" id="IPR029058">
    <property type="entry name" value="AB_hydrolase_fold"/>
</dbReference>
<evidence type="ECO:0000313" key="3">
    <source>
        <dbReference type="Proteomes" id="UP000321938"/>
    </source>
</evidence>
<proteinExistence type="predicted"/>
<dbReference type="RefSeq" id="WP_147231511.1">
    <property type="nucleotide sequence ID" value="NZ_VOSB01000009.1"/>
</dbReference>
<dbReference type="Proteomes" id="UP000321938">
    <property type="component" value="Unassembled WGS sequence"/>
</dbReference>
<dbReference type="STRING" id="1123037.GCA_000425305_01708"/>
<dbReference type="AlphaFoldDB" id="A0A5C7B7K1"/>
<comment type="caution">
    <text evidence="2">The sequence shown here is derived from an EMBL/GenBank/DDBJ whole genome shotgun (WGS) entry which is preliminary data.</text>
</comment>
<gene>
    <name evidence="2" type="ORF">ES692_07520</name>
</gene>
<accession>A0A5C7B7K1</accession>